<dbReference type="Gene3D" id="1.25.40.10">
    <property type="entry name" value="Tetratricopeptide repeat domain"/>
    <property type="match status" value="2"/>
</dbReference>
<gene>
    <name evidence="1" type="ORF">ACFQV2_14865</name>
</gene>
<evidence type="ECO:0000313" key="1">
    <source>
        <dbReference type="EMBL" id="MFC7614618.1"/>
    </source>
</evidence>
<evidence type="ECO:0000313" key="2">
    <source>
        <dbReference type="Proteomes" id="UP001596512"/>
    </source>
</evidence>
<proteinExistence type="predicted"/>
<reference evidence="2" key="1">
    <citation type="journal article" date="2019" name="Int. J. Syst. Evol. Microbiol.">
        <title>The Global Catalogue of Microorganisms (GCM) 10K type strain sequencing project: providing services to taxonomists for standard genome sequencing and annotation.</title>
        <authorList>
            <consortium name="The Broad Institute Genomics Platform"/>
            <consortium name="The Broad Institute Genome Sequencing Center for Infectious Disease"/>
            <person name="Wu L."/>
            <person name="Ma J."/>
        </authorList>
    </citation>
    <scope>NUCLEOTIDE SEQUENCE [LARGE SCALE GENOMIC DNA]</scope>
    <source>
        <strain evidence="2">JCM 17695</strain>
    </source>
</reference>
<sequence length="265" mass="28868">MTDDAERAYTRALLLDDPADAIQVRRDLAAIAAQTGDDDLAVEHLKQAMDEADEGTLPWLEVSVDLAVLYRRRGSVPVAEEILRGVIASDGPPALRLEASRHLADMQEQAGFPMVVATWAISAGLAEKADDIDALQEAVRGVIRTRGIGIKPLADMAVLVGRARERADGERRVAESASLRELSGVLRLALLDFNEAARELEIGLTTYRKLRDNAGIARCLIHLARVDRRTDRVERAAARLAEATSLLPTLRGAQAEVVRDLIDRG</sequence>
<comment type="caution">
    <text evidence="1">The sequence shown here is derived from an EMBL/GenBank/DDBJ whole genome shotgun (WGS) entry which is preliminary data.</text>
</comment>
<organism evidence="1 2">
    <name type="scientific">Actinokineospora soli</name>
    <dbReference type="NCBI Taxonomy" id="1048753"/>
    <lineage>
        <taxon>Bacteria</taxon>
        <taxon>Bacillati</taxon>
        <taxon>Actinomycetota</taxon>
        <taxon>Actinomycetes</taxon>
        <taxon>Pseudonocardiales</taxon>
        <taxon>Pseudonocardiaceae</taxon>
        <taxon>Actinokineospora</taxon>
    </lineage>
</organism>
<dbReference type="EMBL" id="JBHTEY010000004">
    <property type="protein sequence ID" value="MFC7614618.1"/>
    <property type="molecule type" value="Genomic_DNA"/>
</dbReference>
<protein>
    <submittedName>
        <fullName evidence="1">Tetratricopeptide repeat protein</fullName>
    </submittedName>
</protein>
<dbReference type="InterPro" id="IPR011990">
    <property type="entry name" value="TPR-like_helical_dom_sf"/>
</dbReference>
<accession>A0ABW2TN33</accession>
<dbReference type="Proteomes" id="UP001596512">
    <property type="component" value="Unassembled WGS sequence"/>
</dbReference>
<keyword evidence="2" id="KW-1185">Reference proteome</keyword>
<name>A0ABW2TN33_9PSEU</name>